<dbReference type="EMBL" id="JACIIZ010000001">
    <property type="protein sequence ID" value="MBB6249798.1"/>
    <property type="molecule type" value="Genomic_DNA"/>
</dbReference>
<dbReference type="SUPFAM" id="SSF48452">
    <property type="entry name" value="TPR-like"/>
    <property type="match status" value="1"/>
</dbReference>
<proteinExistence type="predicted"/>
<dbReference type="AlphaFoldDB" id="A0A7X0ATI8"/>
<evidence type="ECO:0000313" key="2">
    <source>
        <dbReference type="EMBL" id="MBB6249798.1"/>
    </source>
</evidence>
<reference evidence="2 3" key="1">
    <citation type="submission" date="2020-08" db="EMBL/GenBank/DDBJ databases">
        <title>Genomic Encyclopedia of Type Strains, Phase IV (KMG-IV): sequencing the most valuable type-strain genomes for metagenomic binning, comparative biology and taxonomic classification.</title>
        <authorList>
            <person name="Goeker M."/>
        </authorList>
    </citation>
    <scope>NUCLEOTIDE SEQUENCE [LARGE SCALE GENOMIC DNA]</scope>
    <source>
        <strain evidence="2 3">DSM 22198</strain>
    </source>
</reference>
<dbReference type="Proteomes" id="UP000539175">
    <property type="component" value="Unassembled WGS sequence"/>
</dbReference>
<keyword evidence="3" id="KW-1185">Reference proteome</keyword>
<feature type="region of interest" description="Disordered" evidence="1">
    <location>
        <begin position="164"/>
        <end position="186"/>
    </location>
</feature>
<gene>
    <name evidence="2" type="ORF">FHS74_000331</name>
</gene>
<protein>
    <submittedName>
        <fullName evidence="2">Uncharacterized protein (DUF924 family)</fullName>
    </submittedName>
</protein>
<evidence type="ECO:0000313" key="3">
    <source>
        <dbReference type="Proteomes" id="UP000539175"/>
    </source>
</evidence>
<evidence type="ECO:0000256" key="1">
    <source>
        <dbReference type="SAM" id="MobiDB-lite"/>
    </source>
</evidence>
<name>A0A7X0ATI8_9PROT</name>
<dbReference type="Gene3D" id="1.20.58.320">
    <property type="entry name" value="TPR-like"/>
    <property type="match status" value="1"/>
</dbReference>
<comment type="caution">
    <text evidence="2">The sequence shown here is derived from an EMBL/GenBank/DDBJ whole genome shotgun (WGS) entry which is preliminary data.</text>
</comment>
<dbReference type="InterPro" id="IPR010323">
    <property type="entry name" value="DUF924"/>
</dbReference>
<accession>A0A7X0ATI8</accession>
<dbReference type="Pfam" id="PF06041">
    <property type="entry name" value="DUF924"/>
    <property type="match status" value="1"/>
</dbReference>
<sequence length="186" mass="20482">MDDMGVATVGEVLAFWFEELGPDAWFGGGEAVDAQVRERLGGGYHAAAEGALDGWADTSDGALALLILLDQVPRNLFRGDALAFATDERAQELARRAVARAQDLEQPGERRLFFYLPFEHAEEIVLQDCCVALVAERIGPGPHLDHAERHREIIRRFGRFPHRNAALGRSSTPAERDYLDQPGAGF</sequence>
<organism evidence="2 3">
    <name type="scientific">Nitrospirillum iridis</name>
    <dbReference type="NCBI Taxonomy" id="765888"/>
    <lineage>
        <taxon>Bacteria</taxon>
        <taxon>Pseudomonadati</taxon>
        <taxon>Pseudomonadota</taxon>
        <taxon>Alphaproteobacteria</taxon>
        <taxon>Rhodospirillales</taxon>
        <taxon>Azospirillaceae</taxon>
        <taxon>Nitrospirillum</taxon>
    </lineage>
</organism>
<dbReference type="InterPro" id="IPR011990">
    <property type="entry name" value="TPR-like_helical_dom_sf"/>
</dbReference>
<dbReference type="Gene3D" id="1.25.40.10">
    <property type="entry name" value="Tetratricopeptide repeat domain"/>
    <property type="match status" value="1"/>
</dbReference>